<dbReference type="Pfam" id="PF13812">
    <property type="entry name" value="PPR_3"/>
    <property type="match status" value="1"/>
</dbReference>
<dbReference type="Gene3D" id="1.25.40.10">
    <property type="entry name" value="Tetratricopeptide repeat domain"/>
    <property type="match status" value="6"/>
</dbReference>
<gene>
    <name evidence="4" type="ORF">AK812_SmicGene31410</name>
</gene>
<dbReference type="InterPro" id="IPR020103">
    <property type="entry name" value="PsdUridine_synth_cat_dom_sf"/>
</dbReference>
<comment type="caution">
    <text evidence="4">The sequence shown here is derived from an EMBL/GenBank/DDBJ whole genome shotgun (WGS) entry which is preliminary data.</text>
</comment>
<dbReference type="SUPFAM" id="SSF55120">
    <property type="entry name" value="Pseudouridine synthase"/>
    <property type="match status" value="1"/>
</dbReference>
<dbReference type="GO" id="GO:0001522">
    <property type="term" value="P:pseudouridine synthesis"/>
    <property type="evidence" value="ECO:0007669"/>
    <property type="project" value="InterPro"/>
</dbReference>
<dbReference type="PANTHER" id="PTHR47936:SF1">
    <property type="entry name" value="PENTATRICOPEPTIDE REPEAT-CONTAINING PROTEIN GUN1, CHLOROPLASTIC"/>
    <property type="match status" value="1"/>
</dbReference>
<dbReference type="InterPro" id="IPR002885">
    <property type="entry name" value="PPR_rpt"/>
</dbReference>
<evidence type="ECO:0000313" key="5">
    <source>
        <dbReference type="Proteomes" id="UP000186817"/>
    </source>
</evidence>
<feature type="repeat" description="PPR" evidence="2">
    <location>
        <begin position="838"/>
        <end position="872"/>
    </location>
</feature>
<dbReference type="GO" id="GO:0003723">
    <property type="term" value="F:RNA binding"/>
    <property type="evidence" value="ECO:0007669"/>
    <property type="project" value="InterPro"/>
</dbReference>
<sequence length="1694" mass="183266">MDWPPALPDLLRPLGPSTLGPVLTVPTALFESGGPVDAKDLLGIVRALHSIDLLPERLQRLTKACFCTEKVDAASFSQGPDPVVLEKPAGWEVYGGHGQLQLRDKLIRSAGNYPIFHDATRDLGFIHRLDVPSSGLILAAKTYRTHSYLQLQLHTGVLLREYFVVSHGWLPPARRAISAALDDDAETTRAGVGKAALTKLKVQVQCHLEGEAFTAVAVQLGTGRKHQIRSHLAHVGHPVVRDGRYSSSASFCGDGRLCNSNFLHRQRLAFFDSSGKWHDAKAPLPSLLATALESLRERRATSTGLLQQCTGDVQSWDVLQTEAQLEKGGYQRGPPCCGQPRGVLSHFGAQVYARLMAIRALAPLAARHVPVQELIRSLKLCPPGVNGGELSARLSAVKALAAETPDSAAAAVLGTCLEDWHAAVQKAAACGLEKFVGKAGSDPAASKAIEAAACAFGACISIHHAVHFYVLPSAFSARALRGDRSGLTALMTALERDDASPTWRQALGALAGALNRQMSMSRSGGLCHVNVHHVSLPFILTEGGRSQSHRPGPQLRSTEYATGDLVEAHTTLARRPMNRGHRLPNGMCSGSSVSDAKTYTRSIQQLGKQLEWQKSLRLLREFRQSRCDGAVHAYSAGITATGDWHRAVDLLNDLQNISQANVVTFSSAISACEKISAWQPALLLLGQAEDAFVEADVIVFNAVASACQKGSDWQRAAELMDALFRQALEPTIVSHSTVISAWGRASRWQVALRLLRALPLFDLQVNRVAYGATLSACEASSNWQLALELFAEVRSQSLKVNLIIANTVISSCEKAAEWEAALLLLSNLTLQPQHPQPDEISFNSAISACEKAGQWHWALELLNQLDRNRLQASVVSCSAAASACAKGTAWLQAMFLISSSQKSKIQLDVIAYTALASACAQGYSWQTAVCLVADLRQSYAHADLVTCNAVITACAEGRRWLTATTMLRNFQTEQLRSDEVSICAAITACQQEWPAAVHVLSLFRSSLPASRVAFNAAAAACEKGSSWQLALLFAKVRLQRLTPDAVSYNVAIRACQKEESWQWAMLLLHELWDSRLRASVITYSVAIGAAHAAGRWAWALHFLQRLDRDGEAPNVITFNAVLSTCAGQHRWQRTLSLLSRVGVREDVVTHATAVAACEVGLRYSDAASVLSRMDSAGVAANHRTVGRRAVCGGQRQLMSRGDGRVHDHDLCGASATECREGRDDTWQLAKRQLWAGVRNRIRADVVSLTAAGSASLRNRQWQSSLQLLGERGWIYSAQLLEDGMEGRRWEVAMNLLERAVSSKVEADVCTLTAALSNFNWEDPWHWSLQCFGLLRRQHLQTNAVASATAAKAFELSTHWAPALALLSSLARDGCRPCAATGLAACGACGQVSSWERSLHISLSGAPARVASCARGTAWCLALFVAAVPERRREVARVSLNAAMSALGRIELWQTVAGMLSQMSRRQIVPDIISHNSVISAMLHSWEDALAILRLLGGCGGLVSSNAALRSMARAAQWPLALQLMLAMRRRARAIAGITWNSVLSACENDGQWPVALLLLHGMPQLRVLLDLFGRNSAISASEKGSQWAVALRLLQASDHGVEADVLSFGSVVAACRTPDLWRVAASACHQMRAVQVRPDVVACSAALSALGNAAKWRQAAEVCANSEAMQEQDLPYNAAVWAFAQGERRAQQLS</sequence>
<dbReference type="OrthoDB" id="424794at2759"/>
<dbReference type="CDD" id="cd02869">
    <property type="entry name" value="PseudoU_synth_RluA_like"/>
    <property type="match status" value="1"/>
</dbReference>
<dbReference type="GO" id="GO:0009982">
    <property type="term" value="F:pseudouridine synthase activity"/>
    <property type="evidence" value="ECO:0007669"/>
    <property type="project" value="InterPro"/>
</dbReference>
<dbReference type="InterPro" id="IPR011990">
    <property type="entry name" value="TPR-like_helical_dom_sf"/>
</dbReference>
<dbReference type="Gene3D" id="3.30.2350.10">
    <property type="entry name" value="Pseudouridine synthase"/>
    <property type="match status" value="1"/>
</dbReference>
<dbReference type="Proteomes" id="UP000186817">
    <property type="component" value="Unassembled WGS sequence"/>
</dbReference>
<keyword evidence="1" id="KW-0677">Repeat</keyword>
<protein>
    <submittedName>
        <fullName evidence="4">Pentatricopeptide repeat-containing protein, chloroplastic</fullName>
    </submittedName>
</protein>
<dbReference type="Pfam" id="PF00849">
    <property type="entry name" value="PseudoU_synth_2"/>
    <property type="match status" value="1"/>
</dbReference>
<dbReference type="Pfam" id="PF01535">
    <property type="entry name" value="PPR"/>
    <property type="match status" value="2"/>
</dbReference>
<feature type="domain" description="Pseudouridine synthase RsuA/RluA-like" evidence="3">
    <location>
        <begin position="83"/>
        <end position="234"/>
    </location>
</feature>
<accession>A0A1Q9CWS7</accession>
<reference evidence="4 5" key="1">
    <citation type="submission" date="2016-02" db="EMBL/GenBank/DDBJ databases">
        <title>Genome analysis of coral dinoflagellate symbionts highlights evolutionary adaptations to a symbiotic lifestyle.</title>
        <authorList>
            <person name="Aranda M."/>
            <person name="Li Y."/>
            <person name="Liew Y.J."/>
            <person name="Baumgarten S."/>
            <person name="Simakov O."/>
            <person name="Wilson M."/>
            <person name="Piel J."/>
            <person name="Ashoor H."/>
            <person name="Bougouffa S."/>
            <person name="Bajic V.B."/>
            <person name="Ryu T."/>
            <person name="Ravasi T."/>
            <person name="Bayer T."/>
            <person name="Micklem G."/>
            <person name="Kim H."/>
            <person name="Bhak J."/>
            <person name="Lajeunesse T.C."/>
            <person name="Voolstra C.R."/>
        </authorList>
    </citation>
    <scope>NUCLEOTIDE SEQUENCE [LARGE SCALE GENOMIC DNA]</scope>
    <source>
        <strain evidence="4 5">CCMP2467</strain>
    </source>
</reference>
<evidence type="ECO:0000259" key="3">
    <source>
        <dbReference type="Pfam" id="PF00849"/>
    </source>
</evidence>
<evidence type="ECO:0000313" key="4">
    <source>
        <dbReference type="EMBL" id="OLP87380.1"/>
    </source>
</evidence>
<dbReference type="PANTHER" id="PTHR47936">
    <property type="entry name" value="PPR_LONG DOMAIN-CONTAINING PROTEIN"/>
    <property type="match status" value="1"/>
</dbReference>
<dbReference type="EMBL" id="LSRX01000863">
    <property type="protein sequence ID" value="OLP87380.1"/>
    <property type="molecule type" value="Genomic_DNA"/>
</dbReference>
<dbReference type="PROSITE" id="PS51375">
    <property type="entry name" value="PPR"/>
    <property type="match status" value="2"/>
</dbReference>
<evidence type="ECO:0000256" key="1">
    <source>
        <dbReference type="ARBA" id="ARBA00022737"/>
    </source>
</evidence>
<name>A0A1Q9CWS7_SYMMI</name>
<evidence type="ECO:0000256" key="2">
    <source>
        <dbReference type="PROSITE-ProRule" id="PRU00708"/>
    </source>
</evidence>
<feature type="repeat" description="PPR" evidence="2">
    <location>
        <begin position="696"/>
        <end position="730"/>
    </location>
</feature>
<keyword evidence="5" id="KW-1185">Reference proteome</keyword>
<organism evidence="4 5">
    <name type="scientific">Symbiodinium microadriaticum</name>
    <name type="common">Dinoflagellate</name>
    <name type="synonym">Zooxanthella microadriatica</name>
    <dbReference type="NCBI Taxonomy" id="2951"/>
    <lineage>
        <taxon>Eukaryota</taxon>
        <taxon>Sar</taxon>
        <taxon>Alveolata</taxon>
        <taxon>Dinophyceae</taxon>
        <taxon>Suessiales</taxon>
        <taxon>Symbiodiniaceae</taxon>
        <taxon>Symbiodinium</taxon>
    </lineage>
</organism>
<dbReference type="InterPro" id="IPR006145">
    <property type="entry name" value="PsdUridine_synth_RsuA/RluA"/>
</dbReference>
<proteinExistence type="predicted"/>